<dbReference type="STRING" id="294935.ATN88_05620"/>
<evidence type="ECO:0000313" key="2">
    <source>
        <dbReference type="Proteomes" id="UP000070529"/>
    </source>
</evidence>
<dbReference type="EMBL" id="LNTY01000006">
    <property type="protein sequence ID" value="KXF83176.1"/>
    <property type="molecule type" value="Genomic_DNA"/>
</dbReference>
<keyword evidence="2" id="KW-1185">Reference proteome</keyword>
<name>A0A135ICI0_9GAMM</name>
<dbReference type="AlphaFoldDB" id="A0A135ICI0"/>
<organism evidence="1 2">
    <name type="scientific">Enterovibrio coralii</name>
    <dbReference type="NCBI Taxonomy" id="294935"/>
    <lineage>
        <taxon>Bacteria</taxon>
        <taxon>Pseudomonadati</taxon>
        <taxon>Pseudomonadota</taxon>
        <taxon>Gammaproteobacteria</taxon>
        <taxon>Vibrionales</taxon>
        <taxon>Vibrionaceae</taxon>
        <taxon>Enterovibrio</taxon>
    </lineage>
</organism>
<dbReference type="Proteomes" id="UP000070529">
    <property type="component" value="Unassembled WGS sequence"/>
</dbReference>
<reference evidence="1 2" key="1">
    <citation type="submission" date="2015-11" db="EMBL/GenBank/DDBJ databases">
        <title>Genomic Taxonomy of the Vibrionaceae.</title>
        <authorList>
            <person name="Gomez-Gil B."/>
            <person name="Enciso-Ibarra J."/>
        </authorList>
    </citation>
    <scope>NUCLEOTIDE SEQUENCE [LARGE SCALE GENOMIC DNA]</scope>
    <source>
        <strain evidence="1 2">CAIM 912</strain>
    </source>
</reference>
<gene>
    <name evidence="1" type="ORF">ATN88_05620</name>
</gene>
<evidence type="ECO:0000313" key="1">
    <source>
        <dbReference type="EMBL" id="KXF83176.1"/>
    </source>
</evidence>
<sequence length="209" mass="24324">MLDELISQSLRNFQSDCLSFCEHHYPTIHNRGMKDSHLGKALSRRIVHSFDNLDVQTQFHQMEETSSTKQPIYRIETKDHLVFVLAHRMISASSACRKGLVRDIKQLIEGLDIDRTKEVRLIIVADHWIDRSSASKSIPSWWLGHQPIHIDEYISQGIKLVAAEQHLAHDIETECQLEKGRHRLFNPLHRQRDGLPLYKYLLLTATYPL</sequence>
<proteinExistence type="predicted"/>
<dbReference type="OrthoDB" id="5888987at2"/>
<protein>
    <submittedName>
        <fullName evidence="1">Uncharacterized protein</fullName>
    </submittedName>
</protein>
<accession>A0A135ICI0</accession>
<comment type="caution">
    <text evidence="1">The sequence shown here is derived from an EMBL/GenBank/DDBJ whole genome shotgun (WGS) entry which is preliminary data.</text>
</comment>